<dbReference type="InterPro" id="IPR033599">
    <property type="entry name" value="TAF1B/Rrn7"/>
</dbReference>
<feature type="domain" description="Rrn7/TAF1B N-terminal cyclin" evidence="12">
    <location>
        <begin position="77"/>
        <end position="229"/>
    </location>
</feature>
<dbReference type="EMBL" id="QKWP01002525">
    <property type="protein sequence ID" value="RIB03026.1"/>
    <property type="molecule type" value="Genomic_DNA"/>
</dbReference>
<name>A0A397U7E0_9GLOM</name>
<evidence type="ECO:0000256" key="4">
    <source>
        <dbReference type="ARBA" id="ARBA00022771"/>
    </source>
</evidence>
<feature type="region of interest" description="Disordered" evidence="10">
    <location>
        <begin position="150"/>
        <end position="176"/>
    </location>
</feature>
<feature type="domain" description="Rrn7/TAF1B C-terminal cyclin" evidence="13">
    <location>
        <begin position="272"/>
        <end position="408"/>
    </location>
</feature>
<reference evidence="14 15" key="1">
    <citation type="submission" date="2018-06" db="EMBL/GenBank/DDBJ databases">
        <title>Comparative genomics reveals the genomic features of Rhizophagus irregularis, R. cerebriforme, R. diaphanum and Gigaspora rosea, and their symbiotic lifestyle signature.</title>
        <authorList>
            <person name="Morin E."/>
            <person name="San Clemente H."/>
            <person name="Chen E.C.H."/>
            <person name="De La Providencia I."/>
            <person name="Hainaut M."/>
            <person name="Kuo A."/>
            <person name="Kohler A."/>
            <person name="Murat C."/>
            <person name="Tang N."/>
            <person name="Roy S."/>
            <person name="Loubradou J."/>
            <person name="Henrissat B."/>
            <person name="Grigoriev I.V."/>
            <person name="Corradi N."/>
            <person name="Roux C."/>
            <person name="Martin F.M."/>
        </authorList>
    </citation>
    <scope>NUCLEOTIDE SEQUENCE [LARGE SCALE GENOMIC DNA]</scope>
    <source>
        <strain evidence="14 15">DAOM 194757</strain>
    </source>
</reference>
<dbReference type="Proteomes" id="UP000266673">
    <property type="component" value="Unassembled WGS sequence"/>
</dbReference>
<feature type="transmembrane region" description="Helical" evidence="11">
    <location>
        <begin position="191"/>
        <end position="212"/>
    </location>
</feature>
<evidence type="ECO:0000256" key="6">
    <source>
        <dbReference type="ARBA" id="ARBA00023015"/>
    </source>
</evidence>
<evidence type="ECO:0000256" key="1">
    <source>
        <dbReference type="ARBA" id="ARBA00004604"/>
    </source>
</evidence>
<evidence type="ECO:0000256" key="3">
    <source>
        <dbReference type="ARBA" id="ARBA00022723"/>
    </source>
</evidence>
<keyword evidence="6" id="KW-0805">Transcription regulation</keyword>
<evidence type="ECO:0008006" key="16">
    <source>
        <dbReference type="Google" id="ProtNLM"/>
    </source>
</evidence>
<organism evidence="14 15">
    <name type="scientific">Gigaspora rosea</name>
    <dbReference type="NCBI Taxonomy" id="44941"/>
    <lineage>
        <taxon>Eukaryota</taxon>
        <taxon>Fungi</taxon>
        <taxon>Fungi incertae sedis</taxon>
        <taxon>Mucoromycota</taxon>
        <taxon>Glomeromycotina</taxon>
        <taxon>Glomeromycetes</taxon>
        <taxon>Diversisporales</taxon>
        <taxon>Gigasporaceae</taxon>
        <taxon>Gigaspora</taxon>
    </lineage>
</organism>
<keyword evidence="11" id="KW-1133">Transmembrane helix</keyword>
<keyword evidence="4" id="KW-0863">Zinc-finger</keyword>
<keyword evidence="3" id="KW-0479">Metal-binding</keyword>
<keyword evidence="5" id="KW-0862">Zinc</keyword>
<dbReference type="InterPro" id="IPR048540">
    <property type="entry name" value="Rrn7_cyclin_N"/>
</dbReference>
<evidence type="ECO:0000256" key="11">
    <source>
        <dbReference type="SAM" id="Phobius"/>
    </source>
</evidence>
<evidence type="ECO:0000256" key="5">
    <source>
        <dbReference type="ARBA" id="ARBA00022833"/>
    </source>
</evidence>
<evidence type="ECO:0000256" key="9">
    <source>
        <dbReference type="ARBA" id="ARBA00023242"/>
    </source>
</evidence>
<dbReference type="PANTHER" id="PTHR31576:SF2">
    <property type="entry name" value="TATA BOX-BINDING PROTEIN-ASSOCIATED FACTOR RNA POLYMERASE I SUBUNIT B"/>
    <property type="match status" value="1"/>
</dbReference>
<dbReference type="GO" id="GO:0042790">
    <property type="term" value="P:nucleolar large rRNA transcription by RNA polymerase I"/>
    <property type="evidence" value="ECO:0007669"/>
    <property type="project" value="TreeGrafter"/>
</dbReference>
<keyword evidence="9" id="KW-0539">Nucleus</keyword>
<dbReference type="PANTHER" id="PTHR31576">
    <property type="entry name" value="TATA BOX-BINDING PROTEIN-ASSOCIATED FACTOR RNA POLYMERASE I SUBUNIT B"/>
    <property type="match status" value="1"/>
</dbReference>
<dbReference type="Pfam" id="PF20645">
    <property type="entry name" value="Rrn7_cyclin_C"/>
    <property type="match status" value="1"/>
</dbReference>
<comment type="subcellular location">
    <subcellularLocation>
        <location evidence="1">Nucleus</location>
        <location evidence="1">Nucleolus</location>
    </subcellularLocation>
</comment>
<dbReference type="GO" id="GO:0070860">
    <property type="term" value="C:RNA polymerase I core factor complex"/>
    <property type="evidence" value="ECO:0007669"/>
    <property type="project" value="InterPro"/>
</dbReference>
<comment type="similarity">
    <text evidence="2">Belongs to the RRN7/TAF1B family.</text>
</comment>
<dbReference type="InterPro" id="IPR048538">
    <property type="entry name" value="Rrn7_cyclin_C"/>
</dbReference>
<sequence length="668" mass="78327">MRACPVCKSRKWFNDGLGGLVCQFGHQREGFREQESEVESISVTSKKRRSRSKKASNEYYAYQNRTEYAQVLLTVAQWVLRRQLHVLIHEMGFVPQIEQVVQHLWILYVNKICELDLDATGIINDISVGSSSALQEYDQDDNLEYLIDIPQDSDSDSDGKGGGQQRSSGNEFSDFNSQTKSMKYTALPCRLSNMSLSFVLVIIYLGCVWLRIPIIKGDIVRWASTGRLSDLVIRQELPNDMKLHLGPHFVKKFFEKERHQSWHFLTSLEFDFIAFYKNFYGITFPEINAPLILYRFIRDFMLPVETYVISKELAQLINLNLEINRNPSLSLLAVIIVVIKMIYGLDGQKRVPNDRDEFFRYFPEFEDWIKKLSERQEKLFSKEIPLDLSDLKEWIDSNPDKYIKHCSDTLVGKNRWPQTPKDTQNTAHINRAKRIEEMEQLSKPFRELSETIVPVIEDQIHKDKLKNKLKPLADATRSTSQTFTARELYMMQKEKERDKKIIQNLEKNVDYFIEPIEKEIQELNFCVEVPGKCPCPKDPMKHLRNRHSTFLYRNPENNDRQNLTFGEKYIAYQMFQNRTESAFFKHVELTGSFHEDYERILVFASKMVNATMHDVQQAVMKVEMDTVGNEVEVDECCKFKSMVELQNRIKVLEMMELMESTETKENEE</sequence>
<evidence type="ECO:0000256" key="7">
    <source>
        <dbReference type="ARBA" id="ARBA00023125"/>
    </source>
</evidence>
<keyword evidence="11" id="KW-0472">Membrane</keyword>
<evidence type="ECO:0000256" key="10">
    <source>
        <dbReference type="SAM" id="MobiDB-lite"/>
    </source>
</evidence>
<evidence type="ECO:0000259" key="13">
    <source>
        <dbReference type="Pfam" id="PF20645"/>
    </source>
</evidence>
<dbReference type="Pfam" id="PF20644">
    <property type="entry name" value="Rrn7_cyclin_N"/>
    <property type="match status" value="1"/>
</dbReference>
<evidence type="ECO:0000256" key="2">
    <source>
        <dbReference type="ARBA" id="ARBA00006899"/>
    </source>
</evidence>
<gene>
    <name evidence="14" type="ORF">C2G38_2255258</name>
</gene>
<proteinExistence type="inferred from homology"/>
<dbReference type="AlphaFoldDB" id="A0A397U7E0"/>
<keyword evidence="15" id="KW-1185">Reference proteome</keyword>
<evidence type="ECO:0000313" key="15">
    <source>
        <dbReference type="Proteomes" id="UP000266673"/>
    </source>
</evidence>
<evidence type="ECO:0000313" key="14">
    <source>
        <dbReference type="EMBL" id="RIB03026.1"/>
    </source>
</evidence>
<keyword evidence="7" id="KW-0238">DNA-binding</keyword>
<evidence type="ECO:0000259" key="12">
    <source>
        <dbReference type="Pfam" id="PF20644"/>
    </source>
</evidence>
<dbReference type="OrthoDB" id="428577at2759"/>
<accession>A0A397U7E0</accession>
<dbReference type="STRING" id="44941.A0A397U7E0"/>
<evidence type="ECO:0000256" key="8">
    <source>
        <dbReference type="ARBA" id="ARBA00023163"/>
    </source>
</evidence>
<protein>
    <recommendedName>
        <fullName evidence="16">RRN7-type domain-containing protein</fullName>
    </recommendedName>
</protein>
<keyword evidence="11" id="KW-0812">Transmembrane</keyword>
<comment type="caution">
    <text evidence="14">The sequence shown here is derived from an EMBL/GenBank/DDBJ whole genome shotgun (WGS) entry which is preliminary data.</text>
</comment>
<dbReference type="GO" id="GO:0008270">
    <property type="term" value="F:zinc ion binding"/>
    <property type="evidence" value="ECO:0007669"/>
    <property type="project" value="UniProtKB-KW"/>
</dbReference>
<dbReference type="GO" id="GO:0001164">
    <property type="term" value="F:RNA polymerase I core promoter sequence-specific DNA binding"/>
    <property type="evidence" value="ECO:0007669"/>
    <property type="project" value="InterPro"/>
</dbReference>
<keyword evidence="8" id="KW-0804">Transcription</keyword>